<dbReference type="Gene3D" id="3.20.20.70">
    <property type="entry name" value="Aldolase class I"/>
    <property type="match status" value="1"/>
</dbReference>
<dbReference type="OrthoDB" id="5415at2759"/>
<dbReference type="GO" id="GO:0009536">
    <property type="term" value="C:plastid"/>
    <property type="evidence" value="ECO:0007669"/>
    <property type="project" value="UniProtKB-SubCell"/>
</dbReference>
<dbReference type="SUPFAM" id="SSF51569">
    <property type="entry name" value="Aldolase"/>
    <property type="match status" value="1"/>
</dbReference>
<keyword evidence="4" id="KW-0934">Plastid</keyword>
<feature type="chain" id="PRO_5003095597" description="Uncharacterized protein ycf23" evidence="5">
    <location>
        <begin position="19"/>
        <end position="281"/>
    </location>
</feature>
<dbReference type="eggNOG" id="ENOG502QUDA">
    <property type="taxonomic scope" value="Eukaryota"/>
</dbReference>
<dbReference type="STRING" id="2880.D7FIP5"/>
<proteinExistence type="inferred from homology"/>
<sequence>MRSTCVIAAAAALSCADAFCFSPARMSGDVLAPFQAGKALKVISGLNKFDADLVSKVARAAAAGGGTHIDIACDPDLVRAAKAVSNVPVCVSAVDPELFPACVDAGAEMVELGNFDCFYDQGLTFSAEDVLEMTRKTRALLPTTPLSVTVPHTLDLDDQVDLAVELEGLGVDVIQTEGKFSLDPSKGGIQGAIERAAPTLAAAHAISKAVSIPVMAASGLSDVTAPMALAAGARGVGVGSAVNKLNSEIGMVAVVRAIASAMGLPKPSAVEAPVSAGKATA</sequence>
<evidence type="ECO:0000256" key="3">
    <source>
        <dbReference type="ARBA" id="ARBA00021523"/>
    </source>
</evidence>
<dbReference type="InParanoid" id="D7FIP5"/>
<dbReference type="PANTHER" id="PTHR36895:SF1">
    <property type="entry name" value="YCF23 PROTEIN"/>
    <property type="match status" value="1"/>
</dbReference>
<reference evidence="6 7" key="1">
    <citation type="journal article" date="2010" name="Nature">
        <title>The Ectocarpus genome and the independent evolution of multicellularity in brown algae.</title>
        <authorList>
            <person name="Cock J.M."/>
            <person name="Sterck L."/>
            <person name="Rouze P."/>
            <person name="Scornet D."/>
            <person name="Allen A.E."/>
            <person name="Amoutzias G."/>
            <person name="Anthouard V."/>
            <person name="Artiguenave F."/>
            <person name="Aury J.M."/>
            <person name="Badger J.H."/>
            <person name="Beszteri B."/>
            <person name="Billiau K."/>
            <person name="Bonnet E."/>
            <person name="Bothwell J.H."/>
            <person name="Bowler C."/>
            <person name="Boyen C."/>
            <person name="Brownlee C."/>
            <person name="Carrano C.J."/>
            <person name="Charrier B."/>
            <person name="Cho G.Y."/>
            <person name="Coelho S.M."/>
            <person name="Collen J."/>
            <person name="Corre E."/>
            <person name="Da Silva C."/>
            <person name="Delage L."/>
            <person name="Delaroque N."/>
            <person name="Dittami S.M."/>
            <person name="Doulbeau S."/>
            <person name="Elias M."/>
            <person name="Farnham G."/>
            <person name="Gachon C.M."/>
            <person name="Gschloessl B."/>
            <person name="Heesch S."/>
            <person name="Jabbari K."/>
            <person name="Jubin C."/>
            <person name="Kawai H."/>
            <person name="Kimura K."/>
            <person name="Kloareg B."/>
            <person name="Kupper F.C."/>
            <person name="Lang D."/>
            <person name="Le Bail A."/>
            <person name="Leblanc C."/>
            <person name="Lerouge P."/>
            <person name="Lohr M."/>
            <person name="Lopez P.J."/>
            <person name="Martens C."/>
            <person name="Maumus F."/>
            <person name="Michel G."/>
            <person name="Miranda-Saavedra D."/>
            <person name="Morales J."/>
            <person name="Moreau H."/>
            <person name="Motomura T."/>
            <person name="Nagasato C."/>
            <person name="Napoli C.A."/>
            <person name="Nelson D.R."/>
            <person name="Nyvall-Collen P."/>
            <person name="Peters A.F."/>
            <person name="Pommier C."/>
            <person name="Potin P."/>
            <person name="Poulain J."/>
            <person name="Quesneville H."/>
            <person name="Read B."/>
            <person name="Rensing S.A."/>
            <person name="Ritter A."/>
            <person name="Rousvoal S."/>
            <person name="Samanta M."/>
            <person name="Samson G."/>
            <person name="Schroeder D.C."/>
            <person name="Segurens B."/>
            <person name="Strittmatter M."/>
            <person name="Tonon T."/>
            <person name="Tregear J.W."/>
            <person name="Valentin K."/>
            <person name="von Dassow P."/>
            <person name="Yamagishi T."/>
            <person name="Van de Peer Y."/>
            <person name="Wincker P."/>
        </authorList>
    </citation>
    <scope>NUCLEOTIDE SEQUENCE [LARGE SCALE GENOMIC DNA]</scope>
    <source>
        <strain evidence="7">Ec32 / CCAP1310/4</strain>
    </source>
</reference>
<dbReference type="Pfam" id="PF04481">
    <property type="entry name" value="DUF561"/>
    <property type="match status" value="1"/>
</dbReference>
<dbReference type="EMBL" id="FN647890">
    <property type="protein sequence ID" value="CBJ28863.1"/>
    <property type="molecule type" value="Genomic_DNA"/>
</dbReference>
<feature type="signal peptide" evidence="5">
    <location>
        <begin position="1"/>
        <end position="18"/>
    </location>
</feature>
<keyword evidence="5" id="KW-0732">Signal</keyword>
<evidence type="ECO:0000313" key="6">
    <source>
        <dbReference type="EMBL" id="CBJ28863.1"/>
    </source>
</evidence>
<dbReference type="InterPro" id="IPR007570">
    <property type="entry name" value="Uncharacterised_Ycf23"/>
</dbReference>
<dbReference type="InterPro" id="IPR013785">
    <property type="entry name" value="Aldolase_TIM"/>
</dbReference>
<dbReference type="AlphaFoldDB" id="D7FIP5"/>
<dbReference type="OMA" id="IAGLMNF"/>
<evidence type="ECO:0000256" key="5">
    <source>
        <dbReference type="SAM" id="SignalP"/>
    </source>
</evidence>
<evidence type="ECO:0000256" key="4">
    <source>
        <dbReference type="ARBA" id="ARBA00022640"/>
    </source>
</evidence>
<evidence type="ECO:0000313" key="7">
    <source>
        <dbReference type="Proteomes" id="UP000002630"/>
    </source>
</evidence>
<evidence type="ECO:0000256" key="1">
    <source>
        <dbReference type="ARBA" id="ARBA00004474"/>
    </source>
</evidence>
<dbReference type="EMBL" id="FN649745">
    <property type="protein sequence ID" value="CBJ28863.1"/>
    <property type="molecule type" value="Genomic_DNA"/>
</dbReference>
<accession>D7FIP5</accession>
<gene>
    <name evidence="6" type="ORF">Esi_0122_0081</name>
</gene>
<organism evidence="6 7">
    <name type="scientific">Ectocarpus siliculosus</name>
    <name type="common">Brown alga</name>
    <name type="synonym">Conferva siliculosa</name>
    <dbReference type="NCBI Taxonomy" id="2880"/>
    <lineage>
        <taxon>Eukaryota</taxon>
        <taxon>Sar</taxon>
        <taxon>Stramenopiles</taxon>
        <taxon>Ochrophyta</taxon>
        <taxon>PX clade</taxon>
        <taxon>Phaeophyceae</taxon>
        <taxon>Ectocarpales</taxon>
        <taxon>Ectocarpaceae</taxon>
        <taxon>Ectocarpus</taxon>
    </lineage>
</organism>
<dbReference type="PROSITE" id="PS51257">
    <property type="entry name" value="PROKAR_LIPOPROTEIN"/>
    <property type="match status" value="1"/>
</dbReference>
<comment type="similarity">
    <text evidence="2">Belongs to the ycf23 family.</text>
</comment>
<dbReference type="PANTHER" id="PTHR36895">
    <property type="match status" value="1"/>
</dbReference>
<evidence type="ECO:0000256" key="2">
    <source>
        <dbReference type="ARBA" id="ARBA00009664"/>
    </source>
</evidence>
<protein>
    <recommendedName>
        <fullName evidence="3">Uncharacterized protein ycf23</fullName>
    </recommendedName>
</protein>
<keyword evidence="7" id="KW-1185">Reference proteome</keyword>
<comment type="subcellular location">
    <subcellularLocation>
        <location evidence="1">Plastid</location>
    </subcellularLocation>
</comment>
<name>D7FIP5_ECTSI</name>
<dbReference type="Proteomes" id="UP000002630">
    <property type="component" value="Linkage Group LG20"/>
</dbReference>